<dbReference type="GO" id="GO:0071203">
    <property type="term" value="C:WASH complex"/>
    <property type="evidence" value="ECO:0007669"/>
    <property type="project" value="InterPro"/>
</dbReference>
<name>A0A7S3PJM1_9STRA</name>
<evidence type="ECO:0000256" key="2">
    <source>
        <dbReference type="SAM" id="MobiDB-lite"/>
    </source>
</evidence>
<dbReference type="InterPro" id="IPR001849">
    <property type="entry name" value="PH_domain"/>
</dbReference>
<feature type="domain" description="PH" evidence="3">
    <location>
        <begin position="102"/>
        <end position="226"/>
    </location>
</feature>
<evidence type="ECO:0000256" key="1">
    <source>
        <dbReference type="SAM" id="Coils"/>
    </source>
</evidence>
<dbReference type="Gene3D" id="2.30.29.30">
    <property type="entry name" value="Pleckstrin-homology domain (PH domain)/Phosphotyrosine-binding domain (PTB)"/>
    <property type="match status" value="1"/>
</dbReference>
<feature type="coiled-coil region" evidence="1">
    <location>
        <begin position="314"/>
        <end position="386"/>
    </location>
</feature>
<dbReference type="PROSITE" id="PS50003">
    <property type="entry name" value="PH_DOMAIN"/>
    <property type="match status" value="1"/>
</dbReference>
<organism evidence="4">
    <name type="scientific">Aplanochytrium stocchinoi</name>
    <dbReference type="NCBI Taxonomy" id="215587"/>
    <lineage>
        <taxon>Eukaryota</taxon>
        <taxon>Sar</taxon>
        <taxon>Stramenopiles</taxon>
        <taxon>Bigyra</taxon>
        <taxon>Labyrinthulomycetes</taxon>
        <taxon>Thraustochytrida</taxon>
        <taxon>Thraustochytriidae</taxon>
        <taxon>Aplanochytrium</taxon>
    </lineage>
</organism>
<feature type="region of interest" description="Disordered" evidence="2">
    <location>
        <begin position="782"/>
        <end position="826"/>
    </location>
</feature>
<dbReference type="SUPFAM" id="SSF50729">
    <property type="entry name" value="PH domain-like"/>
    <property type="match status" value="1"/>
</dbReference>
<dbReference type="PANTHER" id="PTHR22739:SF7">
    <property type="entry name" value="EG:152A3.3 PROTEIN-RELATED"/>
    <property type="match status" value="1"/>
</dbReference>
<dbReference type="CDD" id="cd00821">
    <property type="entry name" value="PH"/>
    <property type="match status" value="1"/>
</dbReference>
<feature type="compositionally biased region" description="Basic residues" evidence="2">
    <location>
        <begin position="795"/>
        <end position="819"/>
    </location>
</feature>
<feature type="region of interest" description="Disordered" evidence="2">
    <location>
        <begin position="160"/>
        <end position="188"/>
    </location>
</feature>
<keyword evidence="1" id="KW-0175">Coiled coil</keyword>
<dbReference type="Pfam" id="PF14705">
    <property type="entry name" value="Costars"/>
    <property type="match status" value="1"/>
</dbReference>
<evidence type="ECO:0000313" key="4">
    <source>
        <dbReference type="EMBL" id="CAE0441456.1"/>
    </source>
</evidence>
<dbReference type="SMART" id="SM00233">
    <property type="entry name" value="PH"/>
    <property type="match status" value="1"/>
</dbReference>
<dbReference type="Pfam" id="PF00169">
    <property type="entry name" value="PH"/>
    <property type="match status" value="1"/>
</dbReference>
<dbReference type="SMART" id="SM01283">
    <property type="entry name" value="Costars"/>
    <property type="match status" value="1"/>
</dbReference>
<dbReference type="GO" id="GO:0045944">
    <property type="term" value="P:positive regulation of transcription by RNA polymerase II"/>
    <property type="evidence" value="ECO:0007669"/>
    <property type="project" value="TreeGrafter"/>
</dbReference>
<dbReference type="EMBL" id="HBIN01015274">
    <property type="protein sequence ID" value="CAE0441456.1"/>
    <property type="molecule type" value="Transcribed_RNA"/>
</dbReference>
<feature type="region of interest" description="Disordered" evidence="2">
    <location>
        <begin position="735"/>
        <end position="763"/>
    </location>
</feature>
<gene>
    <name evidence="4" type="ORF">ASTO00021_LOCUS11587</name>
</gene>
<dbReference type="PANTHER" id="PTHR22739">
    <property type="entry name" value="STRIATED MUSCLE ACTIVATOR OF RHO-DEPENDENT SIGNALING-RELATED"/>
    <property type="match status" value="1"/>
</dbReference>
<accession>A0A7S3PJM1</accession>
<dbReference type="AlphaFoldDB" id="A0A7S3PJM1"/>
<dbReference type="InterPro" id="IPR026111">
    <property type="entry name" value="Abra"/>
</dbReference>
<protein>
    <recommendedName>
        <fullName evidence="3">PH domain-containing protein</fullName>
    </recommendedName>
</protein>
<reference evidence="4" key="1">
    <citation type="submission" date="2021-01" db="EMBL/GenBank/DDBJ databases">
        <authorList>
            <person name="Corre E."/>
            <person name="Pelletier E."/>
            <person name="Niang G."/>
            <person name="Scheremetjew M."/>
            <person name="Finn R."/>
            <person name="Kale V."/>
            <person name="Holt S."/>
            <person name="Cochrane G."/>
            <person name="Meng A."/>
            <person name="Brown T."/>
            <person name="Cohen L."/>
        </authorList>
    </citation>
    <scope>NUCLEOTIDE SEQUENCE</scope>
    <source>
        <strain evidence="4">GSBS06</strain>
    </source>
</reference>
<dbReference type="InterPro" id="IPR011993">
    <property type="entry name" value="PH-like_dom_sf"/>
</dbReference>
<dbReference type="GO" id="GO:0035025">
    <property type="term" value="P:positive regulation of Rho protein signal transduction"/>
    <property type="evidence" value="ECO:0007669"/>
    <property type="project" value="InterPro"/>
</dbReference>
<dbReference type="InterPro" id="IPR019309">
    <property type="entry name" value="WASHC3"/>
</dbReference>
<feature type="compositionally biased region" description="Acidic residues" evidence="2">
    <location>
        <begin position="170"/>
        <end position="180"/>
    </location>
</feature>
<dbReference type="InterPro" id="IPR038095">
    <property type="entry name" value="Costars_sf"/>
</dbReference>
<proteinExistence type="predicted"/>
<dbReference type="InterPro" id="IPR027817">
    <property type="entry name" value="Costars_dom"/>
</dbReference>
<dbReference type="Pfam" id="PF10152">
    <property type="entry name" value="CCDC53"/>
    <property type="match status" value="1"/>
</dbReference>
<evidence type="ECO:0000259" key="3">
    <source>
        <dbReference type="PROSITE" id="PS50003"/>
    </source>
</evidence>
<feature type="compositionally biased region" description="Polar residues" evidence="2">
    <location>
        <begin position="748"/>
        <end position="760"/>
    </location>
</feature>
<dbReference type="GO" id="GO:0003779">
    <property type="term" value="F:actin binding"/>
    <property type="evidence" value="ECO:0007669"/>
    <property type="project" value="InterPro"/>
</dbReference>
<sequence length="953" mass="107281">MASSLLNDQLKGLGVDVALAKKIVDLENTEKLMKQGKIRPEVYETLVNDVLKGMNKVEKSASKENKLKIRKIQSLFGALGKSTSSKNLNKNKAVAVNQNKVKAVLDGYLTRLGKTSKGNLKWKKVWVAAYSTHIAIFGDSKDPTPTKKINLTQEMFVTPDVKKVSTNNTDDIDSHDDGDEGGSKGDKKVDRPHMFLLSNLDDRYYFAAENNEQKELWVHLLANLIRESLKNVDGGGQILHSPHENRSAEQVAADYEARMEAYIKSQRKKTAAMPLKYGKTLTEDEIVDIAVKEEKQWAKEGRRFARQSIAVDLRQLEIQKAKRALEEQDELRRRMEEAEAVAQQWKEKFEEKEKQFELIEKEKKDVEELLASFRAQAKERQEAKAKEQFQLEHKLMTLQRKSRKLGAGDESNEYEKEIEALRTKLKALQSALNVNLDNLDWDGTLEDAEEKMKALVPKLMSDNPEEAMQAQQEFDQWDQIVRNHADFLQREQNKWVKWEQENFEKNRDALNEMRNIAPSIIQGGCTIEQIMKTANIEKKAARRVMKNNIFKFFYMDPDKIAKIHIADLLGRYATLGLDIRETRAVYACLPKDFMLDPDGRKKQFRDNIKNRLFELTEKEREGRLTPNEELNNAYRKNEVKREKVKIVGGKAAPRKKNNAMAGKAAMLQLMLEQGNAVGQEPGAAKKAAAAASSKKALPMLAPNDPKYSTYFKMHKAGLPDGAIMNRIRKDGYDPNGWPDALAHHQKNGDSSPTSSNTAPAVSSGAGLWDALQSIVVGTDQNAKAEQAEVEPPKVTKSKSKMGGRRKSKNRGKAPRKKSNRMFNNGPLLGGNTDALVSAAGTVVDGVELKGGAKGVQFDDYGSKKSHKRAMRLQDKVEKDLDELINVIKTHGVFDVAEGGVKTITFGELFTRYEKISDILVGLLFKAKKKGLIKYRGDMLFQGIHDGIKITALS</sequence>
<dbReference type="Gene3D" id="1.10.10.1540">
    <property type="entry name" value="Costar domain"/>
    <property type="match status" value="1"/>
</dbReference>